<feature type="transmembrane region" description="Helical" evidence="1">
    <location>
        <begin position="99"/>
        <end position="119"/>
    </location>
</feature>
<name>A0ABT5S2W2_9BURK</name>
<evidence type="ECO:0000313" key="3">
    <source>
        <dbReference type="Proteomes" id="UP001148932"/>
    </source>
</evidence>
<feature type="transmembrane region" description="Helical" evidence="1">
    <location>
        <begin position="48"/>
        <end position="70"/>
    </location>
</feature>
<keyword evidence="3" id="KW-1185">Reference proteome</keyword>
<keyword evidence="1" id="KW-1133">Transmembrane helix</keyword>
<protein>
    <submittedName>
        <fullName evidence="2">Uncharacterized protein</fullName>
    </submittedName>
</protein>
<keyword evidence="1" id="KW-0472">Membrane</keyword>
<keyword evidence="1" id="KW-0812">Transmembrane</keyword>
<dbReference type="RefSeq" id="WP_274114226.1">
    <property type="nucleotide sequence ID" value="NZ_JAPCKI010000021.1"/>
</dbReference>
<dbReference type="EMBL" id="JAPCKI010000021">
    <property type="protein sequence ID" value="MDD2180303.1"/>
    <property type="molecule type" value="Genomic_DNA"/>
</dbReference>
<gene>
    <name evidence="2" type="ORF">OIN59_22925</name>
</gene>
<comment type="caution">
    <text evidence="2">The sequence shown here is derived from an EMBL/GenBank/DDBJ whole genome shotgun (WGS) entry which is preliminary data.</text>
</comment>
<feature type="transmembrane region" description="Helical" evidence="1">
    <location>
        <begin position="131"/>
        <end position="153"/>
    </location>
</feature>
<reference evidence="2" key="1">
    <citation type="submission" date="2022-10" db="EMBL/GenBank/DDBJ databases">
        <title>Description of microaerobic benzene degrading bacteria.</title>
        <authorList>
            <person name="Bedics A."/>
            <person name="Tancsics A."/>
            <person name="Banerjee S."/>
        </authorList>
    </citation>
    <scope>NUCLEOTIDE SEQUENCE</scope>
    <source>
        <strain evidence="2">D2M1</strain>
    </source>
</reference>
<organism evidence="2 3">
    <name type="scientific">Acidovorax benzenivorans</name>
    <dbReference type="NCBI Taxonomy" id="2987520"/>
    <lineage>
        <taxon>Bacteria</taxon>
        <taxon>Pseudomonadati</taxon>
        <taxon>Pseudomonadota</taxon>
        <taxon>Betaproteobacteria</taxon>
        <taxon>Burkholderiales</taxon>
        <taxon>Comamonadaceae</taxon>
        <taxon>Acidovorax</taxon>
    </lineage>
</organism>
<proteinExistence type="predicted"/>
<accession>A0ABT5S2W2</accession>
<evidence type="ECO:0000256" key="1">
    <source>
        <dbReference type="SAM" id="Phobius"/>
    </source>
</evidence>
<evidence type="ECO:0000313" key="2">
    <source>
        <dbReference type="EMBL" id="MDD2180303.1"/>
    </source>
</evidence>
<dbReference type="Proteomes" id="UP001148932">
    <property type="component" value="Unassembled WGS sequence"/>
</dbReference>
<sequence>MRKTKEGERMNKRDKQSLRGLSRRWRAEDRAQDADGWWSSSLVFRISCALLGVATGSLLALLLGVAGAALGGYSDAMGTLLAAGAMSGAACGALTPNILLHAITGLAYFLAGLLSALGGEDIADTISHEGWLKACVIVGAFYVLGLSIGWGVLR</sequence>